<reference evidence="1 2" key="1">
    <citation type="submission" date="2024-02" db="EMBL/GenBank/DDBJ databases">
        <title>A draft genome for the cacao thread blight pathogen Marasmius crinis-equi.</title>
        <authorList>
            <person name="Cohen S.P."/>
            <person name="Baruah I.K."/>
            <person name="Amoako-Attah I."/>
            <person name="Bukari Y."/>
            <person name="Meinhardt L.W."/>
            <person name="Bailey B.A."/>
        </authorList>
    </citation>
    <scope>NUCLEOTIDE SEQUENCE [LARGE SCALE GENOMIC DNA]</scope>
    <source>
        <strain evidence="1 2">GH-76</strain>
    </source>
</reference>
<organism evidence="1 2">
    <name type="scientific">Marasmius crinis-equi</name>
    <dbReference type="NCBI Taxonomy" id="585013"/>
    <lineage>
        <taxon>Eukaryota</taxon>
        <taxon>Fungi</taxon>
        <taxon>Dikarya</taxon>
        <taxon>Basidiomycota</taxon>
        <taxon>Agaricomycotina</taxon>
        <taxon>Agaricomycetes</taxon>
        <taxon>Agaricomycetidae</taxon>
        <taxon>Agaricales</taxon>
        <taxon>Marasmiineae</taxon>
        <taxon>Marasmiaceae</taxon>
        <taxon>Marasmius</taxon>
    </lineage>
</organism>
<evidence type="ECO:0000313" key="2">
    <source>
        <dbReference type="Proteomes" id="UP001465976"/>
    </source>
</evidence>
<keyword evidence="2" id="KW-1185">Reference proteome</keyword>
<dbReference type="EMBL" id="JBAHYK010000908">
    <property type="protein sequence ID" value="KAL0570575.1"/>
    <property type="molecule type" value="Genomic_DNA"/>
</dbReference>
<name>A0ABR3F662_9AGAR</name>
<dbReference type="Proteomes" id="UP001465976">
    <property type="component" value="Unassembled WGS sequence"/>
</dbReference>
<sequence length="259" mass="30109">MPIQATNITLHPDDHLFLPDHSDLPLSLSMLLAYFPIGEYTPPSHRSRWQIAMNIEHYKQEIWELKFEIWCEGRKREECEVKRDKVGCNLAISLIEVYQEELDDRKQMCRTFEIELEVNNGKREKIDDYSSKGCCDEQCLGELVKLCWKCHVQLLEQYCLRIAQKLNKRDEIEFQVLKLYTSQIGMCSRHEEWHAQAQDSMGKVTKEAESLMGIVDGLLPPKNSSKLTVRCERQVMVSTEVKAAGSLMAHYVVEELQTV</sequence>
<proteinExistence type="predicted"/>
<evidence type="ECO:0000313" key="1">
    <source>
        <dbReference type="EMBL" id="KAL0570575.1"/>
    </source>
</evidence>
<accession>A0ABR3F662</accession>
<comment type="caution">
    <text evidence="1">The sequence shown here is derived from an EMBL/GenBank/DDBJ whole genome shotgun (WGS) entry which is preliminary data.</text>
</comment>
<protein>
    <submittedName>
        <fullName evidence="1">Uncharacterized protein</fullName>
    </submittedName>
</protein>
<gene>
    <name evidence="1" type="ORF">V5O48_011383</name>
</gene>